<evidence type="ECO:0000313" key="2">
    <source>
        <dbReference type="EMBL" id="OSX80985.1"/>
    </source>
</evidence>
<reference evidence="2 3" key="1">
    <citation type="submission" date="2017-03" db="EMBL/GenBank/DDBJ databases">
        <title>WGS assembly of Porphyra umbilicalis.</title>
        <authorList>
            <person name="Brawley S.H."/>
            <person name="Blouin N.A."/>
            <person name="Ficko-Blean E."/>
            <person name="Wheeler G.L."/>
            <person name="Lohr M."/>
            <person name="Goodson H.V."/>
            <person name="Jenkins J.W."/>
            <person name="Blaby-Haas C.E."/>
            <person name="Helliwell K.E."/>
            <person name="Chan C."/>
            <person name="Marriage T."/>
            <person name="Bhattacharya D."/>
            <person name="Klein A.S."/>
            <person name="Badis Y."/>
            <person name="Brodie J."/>
            <person name="Cao Y."/>
            <person name="Collen J."/>
            <person name="Dittami S.M."/>
            <person name="Gachon C.M."/>
            <person name="Green B.R."/>
            <person name="Karpowicz S."/>
            <person name="Kim J.W."/>
            <person name="Kudahl U."/>
            <person name="Lin S."/>
            <person name="Michel G."/>
            <person name="Mittag M."/>
            <person name="Olson B.J."/>
            <person name="Pangilinan J."/>
            <person name="Peng Y."/>
            <person name="Qiu H."/>
            <person name="Shu S."/>
            <person name="Singer J.T."/>
            <person name="Smith A.G."/>
            <person name="Sprecher B.N."/>
            <person name="Wagner V."/>
            <person name="Wang W."/>
            <person name="Wang Z.-Y."/>
            <person name="Yan J."/>
            <person name="Yarish C."/>
            <person name="Zoeuner-Riek S."/>
            <person name="Zhuang Y."/>
            <person name="Zou Y."/>
            <person name="Lindquist E.A."/>
            <person name="Grimwood J."/>
            <person name="Barry K."/>
            <person name="Rokhsar D.S."/>
            <person name="Schmutz J."/>
            <person name="Stiller J.W."/>
            <person name="Grossman A.R."/>
            <person name="Prochnik S.E."/>
        </authorList>
    </citation>
    <scope>NUCLEOTIDE SEQUENCE [LARGE SCALE GENOMIC DNA]</scope>
    <source>
        <strain evidence="2">4086291</strain>
    </source>
</reference>
<gene>
    <name evidence="2" type="ORF">BU14_0027s0011</name>
</gene>
<feature type="compositionally biased region" description="Low complexity" evidence="1">
    <location>
        <begin position="402"/>
        <end position="412"/>
    </location>
</feature>
<dbReference type="Proteomes" id="UP000218209">
    <property type="component" value="Unassembled WGS sequence"/>
</dbReference>
<keyword evidence="3" id="KW-1185">Reference proteome</keyword>
<feature type="region of interest" description="Disordered" evidence="1">
    <location>
        <begin position="160"/>
        <end position="184"/>
    </location>
</feature>
<feature type="region of interest" description="Disordered" evidence="1">
    <location>
        <begin position="78"/>
        <end position="98"/>
    </location>
</feature>
<organism evidence="2 3">
    <name type="scientific">Porphyra umbilicalis</name>
    <name type="common">Purple laver</name>
    <name type="synonym">Red alga</name>
    <dbReference type="NCBI Taxonomy" id="2786"/>
    <lineage>
        <taxon>Eukaryota</taxon>
        <taxon>Rhodophyta</taxon>
        <taxon>Bangiophyceae</taxon>
        <taxon>Bangiales</taxon>
        <taxon>Bangiaceae</taxon>
        <taxon>Porphyra</taxon>
    </lineage>
</organism>
<feature type="region of interest" description="Disordered" evidence="1">
    <location>
        <begin position="394"/>
        <end position="419"/>
    </location>
</feature>
<sequence length="419" mass="46343">MRVPPLPPPTVGWILCGATPPPTRRRPRRPHRRRLWRRAAFRRQGVPPPPRFALPPPVRLARHVDAQGVRVRHGRCARPRVARGRAHAHAKHPPRERHKPRVHVRLDGDETMAAVADGRLGHRPHGAEGVLLCHVPLRGGRRAGRGAARVVGGPIVQRLELPPPGGHRQRVPPGSARRERVRGAKDRHFRARAAGNGQAARADGHVDITRRGRHRADDGFGEGHHRRHRPAGVRVDEADTKVDHVQQPLGWVHEVPGRRRPKLQRRPARREGELPATPLHGRVEYAQKVEGDGRGGHAAGHVCHKLDEDARRVVHGEGAGGRWNDGAPCAAAGNRDRRDVHVLERFKVWGASRGGCVEVRRGPREAVAAGRTPVLVVDEMTHPSESVVLTTVTGRGRRHAAPRGPLRPVRAGAPRRRRL</sequence>
<evidence type="ECO:0000256" key="1">
    <source>
        <dbReference type="SAM" id="MobiDB-lite"/>
    </source>
</evidence>
<protein>
    <submittedName>
        <fullName evidence="2">Uncharacterized protein</fullName>
    </submittedName>
</protein>
<evidence type="ECO:0000313" key="3">
    <source>
        <dbReference type="Proteomes" id="UP000218209"/>
    </source>
</evidence>
<accession>A0A1X6PJL0</accession>
<dbReference type="EMBL" id="KV918766">
    <property type="protein sequence ID" value="OSX80985.1"/>
    <property type="molecule type" value="Genomic_DNA"/>
</dbReference>
<dbReference type="AlphaFoldDB" id="A0A1X6PJL0"/>
<proteinExistence type="predicted"/>
<name>A0A1X6PJL0_PORUM</name>